<feature type="compositionally biased region" description="Basic residues" evidence="1">
    <location>
        <begin position="102"/>
        <end position="111"/>
    </location>
</feature>
<dbReference type="EMBL" id="JAHXZN010000003">
    <property type="protein sequence ID" value="MBW6531362.1"/>
    <property type="molecule type" value="Genomic_DNA"/>
</dbReference>
<comment type="caution">
    <text evidence="2">The sequence shown here is derived from an EMBL/GenBank/DDBJ whole genome shotgun (WGS) entry which is preliminary data.</text>
</comment>
<reference evidence="2 3" key="1">
    <citation type="submission" date="2021-07" db="EMBL/GenBank/DDBJ databases">
        <title>Sphingomonas sp.</title>
        <authorList>
            <person name="Feng G."/>
            <person name="Li J."/>
            <person name="Pan M."/>
        </authorList>
    </citation>
    <scope>NUCLEOTIDE SEQUENCE [LARGE SCALE GENOMIC DNA]</scope>
    <source>
        <strain evidence="2 3">RRHST34</strain>
    </source>
</reference>
<name>A0ABS7BP14_9SPHN</name>
<organism evidence="2 3">
    <name type="scientific">Sphingomonas citri</name>
    <dbReference type="NCBI Taxonomy" id="2862499"/>
    <lineage>
        <taxon>Bacteria</taxon>
        <taxon>Pseudomonadati</taxon>
        <taxon>Pseudomonadota</taxon>
        <taxon>Alphaproteobacteria</taxon>
        <taxon>Sphingomonadales</taxon>
        <taxon>Sphingomonadaceae</taxon>
        <taxon>Sphingomonas</taxon>
    </lineage>
</organism>
<evidence type="ECO:0000313" key="3">
    <source>
        <dbReference type="Proteomes" id="UP000759103"/>
    </source>
</evidence>
<protein>
    <recommendedName>
        <fullName evidence="4">VanZ-like domain-containing protein</fullName>
    </recommendedName>
</protein>
<evidence type="ECO:0008006" key="4">
    <source>
        <dbReference type="Google" id="ProtNLM"/>
    </source>
</evidence>
<dbReference type="RefSeq" id="WP_219748752.1">
    <property type="nucleotide sequence ID" value="NZ_JAHXZN010000003.1"/>
</dbReference>
<keyword evidence="3" id="KW-1185">Reference proteome</keyword>
<accession>A0ABS7BP14</accession>
<gene>
    <name evidence="2" type="ORF">KZ820_11515</name>
</gene>
<dbReference type="Proteomes" id="UP000759103">
    <property type="component" value="Unassembled WGS sequence"/>
</dbReference>
<evidence type="ECO:0000256" key="1">
    <source>
        <dbReference type="SAM" id="MobiDB-lite"/>
    </source>
</evidence>
<sequence>MELARAYKQLIDQIVATAGPAPLLHVHAGLAIYLLARLVLRERRGSFAALHCVFAAEMLNEALDWLAASPSWTLRDTLGDVTLTMLWPVAIAAVAQHRRRRWRRATARRPRPAVPAAPYPSS</sequence>
<feature type="region of interest" description="Disordered" evidence="1">
    <location>
        <begin position="102"/>
        <end position="122"/>
    </location>
</feature>
<feature type="compositionally biased region" description="Pro residues" evidence="1">
    <location>
        <begin position="112"/>
        <end position="122"/>
    </location>
</feature>
<evidence type="ECO:0000313" key="2">
    <source>
        <dbReference type="EMBL" id="MBW6531362.1"/>
    </source>
</evidence>
<proteinExistence type="predicted"/>